<dbReference type="EMBL" id="UXUI01007904">
    <property type="protein sequence ID" value="VDD89851.1"/>
    <property type="molecule type" value="Genomic_DNA"/>
</dbReference>
<feature type="region of interest" description="Disordered" evidence="1">
    <location>
        <begin position="23"/>
        <end position="46"/>
    </location>
</feature>
<evidence type="ECO:0000313" key="5">
    <source>
        <dbReference type="Proteomes" id="UP000274131"/>
    </source>
</evidence>
<reference evidence="6" key="1">
    <citation type="submission" date="2016-04" db="UniProtKB">
        <authorList>
            <consortium name="WormBaseParasite"/>
        </authorList>
    </citation>
    <scope>IDENTIFICATION</scope>
</reference>
<dbReference type="InterPro" id="IPR016024">
    <property type="entry name" value="ARM-type_fold"/>
</dbReference>
<protein>
    <submittedName>
        <fullName evidence="6">DUF3677 domain-containing protein</fullName>
    </submittedName>
</protein>
<dbReference type="InterPro" id="IPR053966">
    <property type="entry name" value="INTS1_INTS2-bd"/>
</dbReference>
<dbReference type="PANTHER" id="PTHR21224">
    <property type="entry name" value="INTEGRATOR COMPLEX SUBUNIT 1"/>
    <property type="match status" value="1"/>
</dbReference>
<dbReference type="Proteomes" id="UP000274131">
    <property type="component" value="Unassembled WGS sequence"/>
</dbReference>
<dbReference type="GO" id="GO:0034474">
    <property type="term" value="P:U2 snRNA 3'-end processing"/>
    <property type="evidence" value="ECO:0007669"/>
    <property type="project" value="InterPro"/>
</dbReference>
<keyword evidence="5" id="KW-1185">Reference proteome</keyword>
<feature type="compositionally biased region" description="Low complexity" evidence="1">
    <location>
        <begin position="23"/>
        <end position="35"/>
    </location>
</feature>
<organism evidence="6">
    <name type="scientific">Enterobius vermicularis</name>
    <name type="common">Human pinworm</name>
    <dbReference type="NCBI Taxonomy" id="51028"/>
    <lineage>
        <taxon>Eukaryota</taxon>
        <taxon>Metazoa</taxon>
        <taxon>Ecdysozoa</taxon>
        <taxon>Nematoda</taxon>
        <taxon>Chromadorea</taxon>
        <taxon>Rhabditida</taxon>
        <taxon>Spirurina</taxon>
        <taxon>Oxyuridomorpha</taxon>
        <taxon>Oxyuroidea</taxon>
        <taxon>Oxyuridae</taxon>
        <taxon>Enterobius</taxon>
    </lineage>
</organism>
<feature type="domain" description="Integrator complex subunit 1 INTS2-binding" evidence="3">
    <location>
        <begin position="945"/>
        <end position="1236"/>
    </location>
</feature>
<dbReference type="PANTHER" id="PTHR21224:SF1">
    <property type="entry name" value="INTEGRATOR COMPLEX SUBUNIT 1"/>
    <property type="match status" value="1"/>
</dbReference>
<evidence type="ECO:0000313" key="4">
    <source>
        <dbReference type="EMBL" id="VDD89851.1"/>
    </source>
</evidence>
<accession>A0A158QAE6</accession>
<dbReference type="OrthoDB" id="19938at2759"/>
<evidence type="ECO:0000259" key="2">
    <source>
        <dbReference type="Pfam" id="PF12432"/>
    </source>
</evidence>
<dbReference type="InterPro" id="IPR038902">
    <property type="entry name" value="INTS1"/>
</dbReference>
<dbReference type="SUPFAM" id="SSF48371">
    <property type="entry name" value="ARM repeat"/>
    <property type="match status" value="1"/>
</dbReference>
<feature type="domain" description="Integrator complex subunit 1 RPB2-binding" evidence="2">
    <location>
        <begin position="314"/>
        <end position="452"/>
    </location>
</feature>
<dbReference type="GO" id="GO:0032039">
    <property type="term" value="C:integrator complex"/>
    <property type="evidence" value="ECO:0007669"/>
    <property type="project" value="InterPro"/>
</dbReference>
<dbReference type="WBParaSite" id="EVEC_0000489401-mRNA-1">
    <property type="protein sequence ID" value="EVEC_0000489401-mRNA-1"/>
    <property type="gene ID" value="EVEC_0000489401"/>
</dbReference>
<dbReference type="Pfam" id="PF22929">
    <property type="entry name" value="INTS1_INTS2-bd"/>
    <property type="match status" value="1"/>
</dbReference>
<dbReference type="Pfam" id="PF12432">
    <property type="entry name" value="INTS1_RP2B-bd"/>
    <property type="match status" value="1"/>
</dbReference>
<evidence type="ECO:0000259" key="3">
    <source>
        <dbReference type="Pfam" id="PF22929"/>
    </source>
</evidence>
<evidence type="ECO:0000313" key="6">
    <source>
        <dbReference type="WBParaSite" id="EVEC_0000489401-mRNA-1"/>
    </source>
</evidence>
<reference evidence="4 5" key="2">
    <citation type="submission" date="2018-10" db="EMBL/GenBank/DDBJ databases">
        <authorList>
            <consortium name="Pathogen Informatics"/>
        </authorList>
    </citation>
    <scope>NUCLEOTIDE SEQUENCE [LARGE SCALE GENOMIC DNA]</scope>
</reference>
<dbReference type="STRING" id="51028.A0A158QAE6"/>
<name>A0A158QAE6_ENTVE</name>
<dbReference type="InterPro" id="IPR022145">
    <property type="entry name" value="INTS1_RPB2-bd"/>
</dbReference>
<sequence>MSKHGVKGKANLPAGGFVALGRDSTSDLSSSRLKSQTTSKKELQGSGGILKRARVNFGSAVQPTSSASKRYTHSDANWRRFCAEVKVDAKNLLSSLESTFEKQKPHKAARMVCAVVRELIDNRGESGAAVMDPLLISGLYVFVKRHGSFLMQAEFVDALCSVLTAGFTTSSPAFAFASSVLYAILRETEQWNWVLIDCFIDDSLHERRWVDHSSSSALVVNLLSAFETQVPAESLYAACELRYPERFLHAPVCYNFISLKSHKWSSDFAVFQSQIFVFQNCYCRLPANRFADAADKRSKLTTLIENIREICDRKGESVSKNLLKTMCSCSGCPEIRLIASRKIDSWLQNGKLQRYAMELMLWIACNMGAKFTEDDADTLSYLLKLRSLKSKQINVLFNVALKELLNSDNDVLSIIVKLLLANEFSSNRFPFNMAIIHTLFSFDAAAASKVLAREICSVLAAKEEYLRVTRAFLREFARSLMRVHFDFVLFTEHLFLAIVDTFDANSIPDFMFKSVVDVCAFLPFISMSSAVREGLQVKRGVASTSSQSNIEAVKNLITLSFHADLLKFFEIGSEFLAKHHDLCRDTGPQPQPARLFVYSYYRLFYFAPVDYYSSTDGWPAEAEATQYIRAFSEAPLSEKLLLTILETASNPLIPIEAPDAIDLVQNFTKRAYLASTISGNVGLVPVTNIETIDTLFKTTFYRPPFKFQIPPEELPSLAVKLLYWNAWLITVMWVALNRGNLIKKCYVEFPTLKIILQMILTRDYHYPPNSMESDQAKILLEEEEHEYLLERETVKKLEARLAGHEVNENESMLLGKLCTLAPRGVGRRPSDDFIRELAKLNDELDLSRSLSECRDPDLLSDIIRSQGSVQALRPILSLVESNENAITYLPLECICELFIHSLLSSVSTSMSKDKKLSADKLCVMRNRLRSSLQEAEPEEGLITRILEYFISRLGATTAFERTCAAHAFALFLQPDANAPVLPVIGQASFTSHFHTIFGFEHRKQQLCCWIAQLCSVETDIKRLSEYFAFLIEHSDLTSTHLIACHLSSAVARFEGEFEEDNICNLALSFYERYLQNAQEEGAKWTDEVEASLPQHAKRVILTLRESEENNKQVSQGTVKVELVSCAVSGIMQLLCSRRNNFDLTIKNRLMDVWFSVEHQKPTLEIVNGTREELLPANLKLKMVTCTEKRIADFALNEIVHIKDALKFVKSYGLTEYSCTKLLKILDDYSELLDGDLINAASEAIPFIVSYKKKGFAGGDKFLQRIRGYHAPEGVVKMEVSENSVFFLDPPPFTEVVADVRKQWESMLPEKVVNYFETLLLSKETPTDEWVAAVLKIREDVSVARAVVSLIRRKPALAGNEKVMSCLLLAIQPLQIQDDILRADLVALSSIVSKKPGITEGTKNLLKNVSKVSSTISETKVKKKKLDEVTHNSGDAILAQLAEPGISDENQSRLLHEFLCRCPELVPVSKEENESPYSPSLYQIIGILFSGNLPVFDYIISLMPVRCFPSTISKILSCLLESHNNTCVPPSFVSSFPARTFHIAVFYFLSSRSIMIAVISSLHLARPFPLTRGHCAVLVEYILDELQRDYSTMSRMTSFLDKLAKHHEDLVCVLFSTFSEILSSSAPTLRKRLVKQLVIKFRTMYPDVTVENDTISVNSLSTIKDLDGFLRALFVDLFLAASENATSLVDEKLTAIRQFASCRPHKVDPSSTWEPLAIGIIRICEQFLRVKAREARPYLVANQDVVESIASFTNKHPSSRVVIDAITAAADQVRSSGYDM</sequence>
<gene>
    <name evidence="4" type="ORF">EVEC_LOCUS4602</name>
</gene>
<evidence type="ECO:0000256" key="1">
    <source>
        <dbReference type="SAM" id="MobiDB-lite"/>
    </source>
</evidence>
<proteinExistence type="predicted"/>